<reference evidence="3" key="1">
    <citation type="submission" date="2017-04" db="EMBL/GenBank/DDBJ databases">
        <authorList>
            <person name="Varghese N."/>
            <person name="Submissions S."/>
        </authorList>
    </citation>
    <scope>NUCLEOTIDE SEQUENCE [LARGE SCALE GENOMIC DNA]</scope>
    <source>
        <strain evidence="3">DSM 23072</strain>
    </source>
</reference>
<name>A0A1W1UXY4_9PAST</name>
<dbReference type="InterPro" id="IPR009706">
    <property type="entry name" value="DUF1287"/>
</dbReference>
<dbReference type="PIRSF" id="PIRSF011444">
    <property type="entry name" value="DUF1287"/>
    <property type="match status" value="1"/>
</dbReference>
<keyword evidence="1" id="KW-0732">Signal</keyword>
<dbReference type="EMBL" id="FWWV01000022">
    <property type="protein sequence ID" value="SMB85840.1"/>
    <property type="molecule type" value="Genomic_DNA"/>
</dbReference>
<protein>
    <recommendedName>
        <fullName evidence="4">DUF1287 domain-containing protein</fullName>
    </recommendedName>
</protein>
<dbReference type="Pfam" id="PF06940">
    <property type="entry name" value="DUF1287"/>
    <property type="match status" value="1"/>
</dbReference>
<evidence type="ECO:0000313" key="2">
    <source>
        <dbReference type="EMBL" id="SMB85840.1"/>
    </source>
</evidence>
<accession>A0A1W1UXY4</accession>
<evidence type="ECO:0000256" key="1">
    <source>
        <dbReference type="SAM" id="SignalP"/>
    </source>
</evidence>
<proteinExistence type="predicted"/>
<feature type="chain" id="PRO_5013139613" description="DUF1287 domain-containing protein" evidence="1">
    <location>
        <begin position="24"/>
        <end position="195"/>
    </location>
</feature>
<organism evidence="2 3">
    <name type="scientific">Pasteurella testudinis DSM 23072</name>
    <dbReference type="NCBI Taxonomy" id="1122938"/>
    <lineage>
        <taxon>Bacteria</taxon>
        <taxon>Pseudomonadati</taxon>
        <taxon>Pseudomonadota</taxon>
        <taxon>Gammaproteobacteria</taxon>
        <taxon>Pasteurellales</taxon>
        <taxon>Pasteurellaceae</taxon>
        <taxon>Pasteurella</taxon>
    </lineage>
</organism>
<evidence type="ECO:0000313" key="3">
    <source>
        <dbReference type="Proteomes" id="UP000192408"/>
    </source>
</evidence>
<keyword evidence="3" id="KW-1185">Reference proteome</keyword>
<dbReference type="AlphaFoldDB" id="A0A1W1UXY4"/>
<evidence type="ECO:0008006" key="4">
    <source>
        <dbReference type="Google" id="ProtNLM"/>
    </source>
</evidence>
<gene>
    <name evidence="2" type="ORF">SAMN05660772_02555</name>
</gene>
<dbReference type="Proteomes" id="UP000192408">
    <property type="component" value="Unassembled WGS sequence"/>
</dbReference>
<feature type="signal peptide" evidence="1">
    <location>
        <begin position="1"/>
        <end position="23"/>
    </location>
</feature>
<sequence>MIKKCFALWLSLMIFAPLLTANANITGIDGRQLVNDAKKQIGVTLFYDSGYRRLAYPMGDIEQHKGVCTDVVIRALRHQNRDLQQLVHQDMKKAWKAYPKIWGLKSTDRNIDHRRVPNLETFFKRHAKVRSLTEIDDFLAGDIVTWRLPNNAPHIGIVSDKKSRSGVPLIIHNIGFGTQEEDILLKYKMLGHYRY</sequence>